<accession>A0A2P2QTD8</accession>
<dbReference type="EMBL" id="GGEC01089704">
    <property type="protein sequence ID" value="MBX70188.1"/>
    <property type="molecule type" value="Transcribed_RNA"/>
</dbReference>
<proteinExistence type="predicted"/>
<reference evidence="1" key="1">
    <citation type="submission" date="2018-02" db="EMBL/GenBank/DDBJ databases">
        <title>Rhizophora mucronata_Transcriptome.</title>
        <authorList>
            <person name="Meera S.P."/>
            <person name="Sreeshan A."/>
            <person name="Augustine A."/>
        </authorList>
    </citation>
    <scope>NUCLEOTIDE SEQUENCE</scope>
    <source>
        <tissue evidence="1">Leaf</tissue>
    </source>
</reference>
<evidence type="ECO:0000313" key="1">
    <source>
        <dbReference type="EMBL" id="MBX70188.1"/>
    </source>
</evidence>
<protein>
    <submittedName>
        <fullName evidence="1">Uncharacterized protein</fullName>
    </submittedName>
</protein>
<dbReference type="AlphaFoldDB" id="A0A2P2QTD8"/>
<name>A0A2P2QTD8_RHIMU</name>
<sequence length="37" mass="4405">MTTQYKYTRLCKVPKQTTIAIPRAYRNIIAINIYEKT</sequence>
<organism evidence="1">
    <name type="scientific">Rhizophora mucronata</name>
    <name type="common">Asiatic mangrove</name>
    <dbReference type="NCBI Taxonomy" id="61149"/>
    <lineage>
        <taxon>Eukaryota</taxon>
        <taxon>Viridiplantae</taxon>
        <taxon>Streptophyta</taxon>
        <taxon>Embryophyta</taxon>
        <taxon>Tracheophyta</taxon>
        <taxon>Spermatophyta</taxon>
        <taxon>Magnoliopsida</taxon>
        <taxon>eudicotyledons</taxon>
        <taxon>Gunneridae</taxon>
        <taxon>Pentapetalae</taxon>
        <taxon>rosids</taxon>
        <taxon>fabids</taxon>
        <taxon>Malpighiales</taxon>
        <taxon>Rhizophoraceae</taxon>
        <taxon>Rhizophora</taxon>
    </lineage>
</organism>